<dbReference type="PRINTS" id="PR00111">
    <property type="entry name" value="ABHYDROLASE"/>
</dbReference>
<accession>A0A7G6SMM1</accession>
<proteinExistence type="predicted"/>
<dbReference type="InterPro" id="IPR036388">
    <property type="entry name" value="WH-like_DNA-bd_sf"/>
</dbReference>
<dbReference type="PANTHER" id="PTHR35807:SF3">
    <property type="entry name" value="BLL5740 PROTEIN"/>
    <property type="match status" value="1"/>
</dbReference>
<dbReference type="InterPro" id="IPR011990">
    <property type="entry name" value="TPR-like_helical_dom_sf"/>
</dbReference>
<dbReference type="InterPro" id="IPR029058">
    <property type="entry name" value="AB_hydrolase_fold"/>
</dbReference>
<feature type="domain" description="Bacterial transcriptional activator" evidence="1">
    <location>
        <begin position="97"/>
        <end position="234"/>
    </location>
</feature>
<gene>
    <name evidence="2" type="ORF">HB778_03060</name>
</gene>
<dbReference type="SMART" id="SM01043">
    <property type="entry name" value="BTAD"/>
    <property type="match status" value="1"/>
</dbReference>
<dbReference type="SUPFAM" id="SSF48452">
    <property type="entry name" value="TPR-like"/>
    <property type="match status" value="1"/>
</dbReference>
<dbReference type="AlphaFoldDB" id="A0A7G6SMM1"/>
<dbReference type="GO" id="GO:0016787">
    <property type="term" value="F:hydrolase activity"/>
    <property type="evidence" value="ECO:0007669"/>
    <property type="project" value="UniProtKB-KW"/>
</dbReference>
<dbReference type="Gene3D" id="3.40.50.1820">
    <property type="entry name" value="alpha/beta hydrolase"/>
    <property type="match status" value="1"/>
</dbReference>
<sequence length="512" mass="55503">MELIQLRLLGFPEFRLDGRRIELALRKAAALVIYLAEAGGPVARDVAATLLWPEADAEAARARLRRTLYKIRVAFGEEVISASATSLIVRPPLFVAADSQAFDYACDAGLLDDAAGLYTGDYLAGFSLPDCPEFEEWVFFRREALRSRLVQALERLVEARIAGGDARGAVMHATRLAALDPLSESAHRHLIRAHLAAGDRAAAERQGEACARLLRDELGVAPDPATLALLRASDAEPEMPRTRYVAVDGIHIAYQTIGSGPADIVLVPGFISHVERIWEDRSCRAWLSAVSRLGRLILFDRRGMGLSDRVGARPTVEATARDILAVMDAAGSRKALLVGASEGGPGCICFAVDHPDRLSGLVLWGSLAKGSRAPDYPFALTSAQYDLWQQRLLAGWGGPAEIETFAPSVAEDRQARAWWAGLLRAASSPGAVAGLLQALRDADVRPLLSKVSAKTLVLHRRGDRAVRVEAGRYLAGRIAGARFVELEGEDHWFWVGEQRVLLEGIEGMTSGR</sequence>
<evidence type="ECO:0000313" key="2">
    <source>
        <dbReference type="EMBL" id="QND55753.1"/>
    </source>
</evidence>
<name>A0A7G6SMM1_9HYPH</name>
<reference evidence="3" key="1">
    <citation type="journal article" date="2020" name="Mol. Plant Microbe">
        <title>Rhizobial microsymbionts of the narrowly endemic Oxytropis species growing in Kamchatka are characterized by significant genetic diversity and possess a set of genes that are associated with T3SS and T6SS secretion systems and can affect the development of symbiosis.</title>
        <authorList>
            <person name="Safronova V."/>
            <person name="Guro P."/>
            <person name="Sazanova A."/>
            <person name="Kuznetsova I."/>
            <person name="Belimov A."/>
            <person name="Yakubov V."/>
            <person name="Chirak E."/>
            <person name="Afonin A."/>
            <person name="Gogolev Y."/>
            <person name="Andronov E."/>
            <person name="Tikhonovich I."/>
        </authorList>
    </citation>
    <scope>NUCLEOTIDE SEQUENCE [LARGE SCALE GENOMIC DNA]</scope>
    <source>
        <strain evidence="3">583</strain>
    </source>
</reference>
<dbReference type="RefSeq" id="WP_183461385.1">
    <property type="nucleotide sequence ID" value="NZ_CP050296.1"/>
</dbReference>
<dbReference type="Gene3D" id="1.10.10.10">
    <property type="entry name" value="Winged helix-like DNA-binding domain superfamily/Winged helix DNA-binding domain"/>
    <property type="match status" value="1"/>
</dbReference>
<dbReference type="Pfam" id="PF03704">
    <property type="entry name" value="BTAD"/>
    <property type="match status" value="1"/>
</dbReference>
<dbReference type="InterPro" id="IPR051677">
    <property type="entry name" value="AfsR-DnrI-RedD_regulator"/>
</dbReference>
<evidence type="ECO:0000313" key="3">
    <source>
        <dbReference type="Proteomes" id="UP000515465"/>
    </source>
</evidence>
<dbReference type="Gene3D" id="1.25.40.10">
    <property type="entry name" value="Tetratricopeptide repeat domain"/>
    <property type="match status" value="1"/>
</dbReference>
<dbReference type="Proteomes" id="UP000515465">
    <property type="component" value="Chromosome"/>
</dbReference>
<dbReference type="EMBL" id="CP050296">
    <property type="protein sequence ID" value="QND55753.1"/>
    <property type="molecule type" value="Genomic_DNA"/>
</dbReference>
<dbReference type="SUPFAM" id="SSF53474">
    <property type="entry name" value="alpha/beta-Hydrolases"/>
    <property type="match status" value="1"/>
</dbReference>
<organism evidence="2 3">
    <name type="scientific">Mesorhizobium huakuii</name>
    <dbReference type="NCBI Taxonomy" id="28104"/>
    <lineage>
        <taxon>Bacteria</taxon>
        <taxon>Pseudomonadati</taxon>
        <taxon>Pseudomonadota</taxon>
        <taxon>Alphaproteobacteria</taxon>
        <taxon>Hyphomicrobiales</taxon>
        <taxon>Phyllobacteriaceae</taxon>
        <taxon>Mesorhizobium</taxon>
    </lineage>
</organism>
<protein>
    <submittedName>
        <fullName evidence="2">Alpha/beta fold hydrolase</fullName>
    </submittedName>
</protein>
<dbReference type="InterPro" id="IPR000073">
    <property type="entry name" value="AB_hydrolase_1"/>
</dbReference>
<dbReference type="PANTHER" id="PTHR35807">
    <property type="entry name" value="TRANSCRIPTIONAL REGULATOR REDD-RELATED"/>
    <property type="match status" value="1"/>
</dbReference>
<dbReference type="Pfam" id="PF00561">
    <property type="entry name" value="Abhydrolase_1"/>
    <property type="match status" value="1"/>
</dbReference>
<keyword evidence="2" id="KW-0378">Hydrolase</keyword>
<evidence type="ECO:0000259" key="1">
    <source>
        <dbReference type="SMART" id="SM01043"/>
    </source>
</evidence>
<dbReference type="InterPro" id="IPR005158">
    <property type="entry name" value="BTAD"/>
</dbReference>